<accession>A0AAD6HS87</accession>
<dbReference type="PANTHER" id="PTHR13789:SF147">
    <property type="entry name" value="PUTATIVE (AFU_ORTHOLOGUE AFUA_2G01950)-RELATED"/>
    <property type="match status" value="1"/>
</dbReference>
<dbReference type="PRINTS" id="PR00420">
    <property type="entry name" value="RNGMNOXGNASE"/>
</dbReference>
<evidence type="ECO:0000256" key="4">
    <source>
        <dbReference type="ARBA" id="ARBA00023002"/>
    </source>
</evidence>
<dbReference type="InterPro" id="IPR036188">
    <property type="entry name" value="FAD/NAD-bd_sf"/>
</dbReference>
<reference evidence="7" key="1">
    <citation type="journal article" date="2023" name="IMA Fungus">
        <title>Comparative genomic study of the Penicillium genus elucidates a diverse pangenome and 15 lateral gene transfer events.</title>
        <authorList>
            <person name="Petersen C."/>
            <person name="Sorensen T."/>
            <person name="Nielsen M.R."/>
            <person name="Sondergaard T.E."/>
            <person name="Sorensen J.L."/>
            <person name="Fitzpatrick D.A."/>
            <person name="Frisvad J.C."/>
            <person name="Nielsen K.L."/>
        </authorList>
    </citation>
    <scope>NUCLEOTIDE SEQUENCE</scope>
    <source>
        <strain evidence="7">IBT 17514</strain>
    </source>
</reference>
<keyword evidence="2" id="KW-0285">Flavoprotein</keyword>
<dbReference type="GO" id="GO:0004497">
    <property type="term" value="F:monooxygenase activity"/>
    <property type="evidence" value="ECO:0007669"/>
    <property type="project" value="UniProtKB-KW"/>
</dbReference>
<name>A0AAD6HS87_9EURO</name>
<comment type="caution">
    <text evidence="7">The sequence shown here is derived from an EMBL/GenBank/DDBJ whole genome shotgun (WGS) entry which is preliminary data.</text>
</comment>
<keyword evidence="5" id="KW-0503">Monooxygenase</keyword>
<dbReference type="Gene3D" id="3.50.50.60">
    <property type="entry name" value="FAD/NAD(P)-binding domain"/>
    <property type="match status" value="1"/>
</dbReference>
<dbReference type="SUPFAM" id="SSF51905">
    <property type="entry name" value="FAD/NAD(P)-binding domain"/>
    <property type="match status" value="1"/>
</dbReference>
<evidence type="ECO:0000313" key="8">
    <source>
        <dbReference type="Proteomes" id="UP001215712"/>
    </source>
</evidence>
<protein>
    <recommendedName>
        <fullName evidence="6">FAD-binding domain-containing protein</fullName>
    </recommendedName>
</protein>
<gene>
    <name evidence="7" type="ORF">N7493_002647</name>
</gene>
<evidence type="ECO:0000256" key="5">
    <source>
        <dbReference type="ARBA" id="ARBA00023033"/>
    </source>
</evidence>
<dbReference type="EMBL" id="JAQJAN010000003">
    <property type="protein sequence ID" value="KAJ5733861.1"/>
    <property type="molecule type" value="Genomic_DNA"/>
</dbReference>
<dbReference type="InterPro" id="IPR002938">
    <property type="entry name" value="FAD-bd"/>
</dbReference>
<keyword evidence="3" id="KW-0274">FAD</keyword>
<comment type="similarity">
    <text evidence="1">Belongs to the paxM FAD-dependent monooxygenase family.</text>
</comment>
<dbReference type="PANTHER" id="PTHR13789">
    <property type="entry name" value="MONOOXYGENASE"/>
    <property type="match status" value="1"/>
</dbReference>
<organism evidence="7 8">
    <name type="scientific">Penicillium malachiteum</name>
    <dbReference type="NCBI Taxonomy" id="1324776"/>
    <lineage>
        <taxon>Eukaryota</taxon>
        <taxon>Fungi</taxon>
        <taxon>Dikarya</taxon>
        <taxon>Ascomycota</taxon>
        <taxon>Pezizomycotina</taxon>
        <taxon>Eurotiomycetes</taxon>
        <taxon>Eurotiomycetidae</taxon>
        <taxon>Eurotiales</taxon>
        <taxon>Aspergillaceae</taxon>
        <taxon>Penicillium</taxon>
    </lineage>
</organism>
<proteinExistence type="inferred from homology"/>
<dbReference type="Pfam" id="PF01494">
    <property type="entry name" value="FAD_binding_3"/>
    <property type="match status" value="1"/>
</dbReference>
<dbReference type="GO" id="GO:0071949">
    <property type="term" value="F:FAD binding"/>
    <property type="evidence" value="ECO:0007669"/>
    <property type="project" value="InterPro"/>
</dbReference>
<keyword evidence="8" id="KW-1185">Reference proteome</keyword>
<dbReference type="Proteomes" id="UP001215712">
    <property type="component" value="Unassembled WGS sequence"/>
</dbReference>
<evidence type="ECO:0000256" key="2">
    <source>
        <dbReference type="ARBA" id="ARBA00022630"/>
    </source>
</evidence>
<evidence type="ECO:0000259" key="6">
    <source>
        <dbReference type="Pfam" id="PF01494"/>
    </source>
</evidence>
<feature type="domain" description="FAD-binding" evidence="6">
    <location>
        <begin position="43"/>
        <end position="283"/>
    </location>
</feature>
<evidence type="ECO:0000256" key="3">
    <source>
        <dbReference type="ARBA" id="ARBA00022827"/>
    </source>
</evidence>
<dbReference type="InterPro" id="IPR050493">
    <property type="entry name" value="FAD-dep_Monooxygenase_BioMet"/>
</dbReference>
<keyword evidence="4" id="KW-0560">Oxidoreductase</keyword>
<evidence type="ECO:0000313" key="7">
    <source>
        <dbReference type="EMBL" id="KAJ5733861.1"/>
    </source>
</evidence>
<sequence>MAEENERISYEPWVSWHKITGEIISGPAPFQLHQSKNTDQGSLTSKSVPKVYRHSRPKMHKMLSDQLERIGIIVEHGKQVLEYYEDAHSGKAGVILQNGLKLEADLVIAADGVGGKSSRITLGHEVRAEPIGYSIYRASYPLNETLCDSIINEKLPVMENGMPSSQIWLGRSADEITWYLTYPDEGQSKESWTHWVEPETVLKTTAKITGWPVYANRLIQATPKGRIHDFKLMWREPQPCWTSAGGRVVQIGDAAHTFHPSSGQGATQGMEDAASIAACLHMAGKENIPWATRVHNKLRFERVSCLQLLGVVNQELRQRSVNAQPSQTKPVGLLGAWIWEHDPEQYAIENYEKAMKNLTDGCPFQNNNTPRGYNYRPWSLDELLKDKEMGNEIVLEGDWE</sequence>
<evidence type="ECO:0000256" key="1">
    <source>
        <dbReference type="ARBA" id="ARBA00007992"/>
    </source>
</evidence>
<dbReference type="AlphaFoldDB" id="A0AAD6HS87"/>
<reference evidence="7" key="2">
    <citation type="submission" date="2023-01" db="EMBL/GenBank/DDBJ databases">
        <authorList>
            <person name="Petersen C."/>
        </authorList>
    </citation>
    <scope>NUCLEOTIDE SEQUENCE</scope>
    <source>
        <strain evidence="7">IBT 17514</strain>
    </source>
</reference>